<dbReference type="AlphaFoldDB" id="A0A2P5YLC8"/>
<evidence type="ECO:0000313" key="2">
    <source>
        <dbReference type="EMBL" id="KAB1670251.1"/>
    </source>
</evidence>
<organism evidence="4 5">
    <name type="scientific">Gossypium barbadense</name>
    <name type="common">Sea Island cotton</name>
    <name type="synonym">Hibiscus barbadensis</name>
    <dbReference type="NCBI Taxonomy" id="3634"/>
    <lineage>
        <taxon>Eukaryota</taxon>
        <taxon>Viridiplantae</taxon>
        <taxon>Streptophyta</taxon>
        <taxon>Embryophyta</taxon>
        <taxon>Tracheophyta</taxon>
        <taxon>Spermatophyta</taxon>
        <taxon>Magnoliopsida</taxon>
        <taxon>eudicotyledons</taxon>
        <taxon>Gunneridae</taxon>
        <taxon>Pentapetalae</taxon>
        <taxon>rosids</taxon>
        <taxon>malvids</taxon>
        <taxon>Malvales</taxon>
        <taxon>Malvaceae</taxon>
        <taxon>Malvoideae</taxon>
        <taxon>Gossypium</taxon>
    </lineage>
</organism>
<dbReference type="EMBL" id="KZ663031">
    <property type="protein sequence ID" value="PPS16348.1"/>
    <property type="molecule type" value="Genomic_DNA"/>
</dbReference>
<reference evidence="1 6" key="2">
    <citation type="submission" date="2019-06" db="EMBL/GenBank/DDBJ databases">
        <title>WGS assembly of Gossypium barbadense.</title>
        <authorList>
            <person name="Chen Z.J."/>
            <person name="Sreedasyam A."/>
            <person name="Ando A."/>
            <person name="Song Q."/>
            <person name="De L."/>
            <person name="Hulse-Kemp A."/>
            <person name="Ding M."/>
            <person name="Ye W."/>
            <person name="Kirkbride R."/>
            <person name="Jenkins J."/>
            <person name="Plott C."/>
            <person name="Lovell J."/>
            <person name="Lin Y.-M."/>
            <person name="Vaughn R."/>
            <person name="Liu B."/>
            <person name="Li W."/>
            <person name="Simpson S."/>
            <person name="Scheffler B."/>
            <person name="Saski C."/>
            <person name="Grover C."/>
            <person name="Hu G."/>
            <person name="Conover J."/>
            <person name="Carlson J."/>
            <person name="Shu S."/>
            <person name="Boston L."/>
            <person name="Williams M."/>
            <person name="Peterson D."/>
            <person name="Mcgee K."/>
            <person name="Jones D."/>
            <person name="Wendel J."/>
            <person name="Stelly D."/>
            <person name="Grimwood J."/>
            <person name="Schmutz J."/>
        </authorList>
    </citation>
    <scope>NUCLEOTIDE SEQUENCE</scope>
    <source>
        <strain evidence="1">1400233.01</strain>
    </source>
</reference>
<sequence>MTEIFKVVLDKIKKEKLRFHHNGGALPRGSNDLPVRDENGRSWKFNCKSEGGNFFSISGPEWRSFANSKVNAMVTLYWEEDEHVYTIRVRNF</sequence>
<dbReference type="OrthoDB" id="929929at2759"/>
<dbReference type="EMBL" id="ML706634">
    <property type="protein sequence ID" value="KAB1670213.1"/>
    <property type="molecule type" value="Genomic_DNA"/>
</dbReference>
<keyword evidence="6" id="KW-1185">Reference proteome</keyword>
<dbReference type="Proteomes" id="UP000327439">
    <property type="component" value="Chromosome A03"/>
</dbReference>
<dbReference type="Proteomes" id="UP000239757">
    <property type="component" value="Unassembled WGS sequence"/>
</dbReference>
<evidence type="ECO:0000313" key="1">
    <source>
        <dbReference type="EMBL" id="KAB1670213.1"/>
    </source>
</evidence>
<dbReference type="EMBL" id="ML706617">
    <property type="protein sequence ID" value="KAB1670251.1"/>
    <property type="molecule type" value="Genomic_DNA"/>
</dbReference>
<accession>A0A2P5YLC8</accession>
<protein>
    <recommendedName>
        <fullName evidence="7">TF-B3 domain-containing protein</fullName>
    </recommendedName>
</protein>
<proteinExistence type="predicted"/>
<reference evidence="4 5" key="1">
    <citation type="submission" date="2015-01" db="EMBL/GenBank/DDBJ databases">
        <title>Genome of allotetraploid Gossypium barbadense reveals genomic plasticity and fiber elongation in cotton evolution.</title>
        <authorList>
            <person name="Chen X."/>
            <person name="Liu X."/>
            <person name="Zhao B."/>
            <person name="Zheng H."/>
            <person name="Hu Y."/>
            <person name="Lu G."/>
            <person name="Yang C."/>
            <person name="Chen J."/>
            <person name="Shan C."/>
            <person name="Zhang L."/>
            <person name="Zhou Y."/>
            <person name="Wang L."/>
            <person name="Guo W."/>
            <person name="Bai Y."/>
            <person name="Ruan J."/>
            <person name="Shangguan X."/>
            <person name="Mao Y."/>
            <person name="Jiang J."/>
            <person name="Zhu Y."/>
            <person name="Lei J."/>
            <person name="Kang H."/>
            <person name="Chen S."/>
            <person name="He X."/>
            <person name="Wang R."/>
            <person name="Wang Y."/>
            <person name="Chen J."/>
            <person name="Wang L."/>
            <person name="Yu S."/>
            <person name="Wang B."/>
            <person name="Wei J."/>
            <person name="Song S."/>
            <person name="Lu X."/>
            <person name="Gao Z."/>
            <person name="Gu W."/>
            <person name="Deng X."/>
            <person name="Ma D."/>
            <person name="Wang S."/>
            <person name="Liang W."/>
            <person name="Fang L."/>
            <person name="Cai C."/>
            <person name="Zhu X."/>
            <person name="Zhou B."/>
            <person name="Zhang Y."/>
            <person name="Chen Z."/>
            <person name="Xu S."/>
            <person name="Zhu R."/>
            <person name="Wang S."/>
            <person name="Zhang T."/>
            <person name="Zhao G."/>
        </authorList>
    </citation>
    <scope>NUCLEOTIDE SEQUENCE [LARGE SCALE GENOMIC DNA]</scope>
    <source>
        <strain evidence="5">cv. Xinhai21</strain>
        <tissue evidence="4">Leaf</tissue>
    </source>
</reference>
<evidence type="ECO:0000313" key="6">
    <source>
        <dbReference type="Proteomes" id="UP000327439"/>
    </source>
</evidence>
<evidence type="ECO:0000313" key="5">
    <source>
        <dbReference type="Proteomes" id="UP000239757"/>
    </source>
</evidence>
<evidence type="ECO:0008006" key="7">
    <source>
        <dbReference type="Google" id="ProtNLM"/>
    </source>
</evidence>
<gene>
    <name evidence="2" type="ORF">ES319_1Z185900v1</name>
    <name evidence="1" type="ORF">ES319_1Z189800v1</name>
    <name evidence="3" type="ORF">ES319_A03G230800v1</name>
    <name evidence="4" type="ORF">GOBAR_AA04169</name>
</gene>
<dbReference type="EMBL" id="CM018204">
    <property type="protein sequence ID" value="KAB2091947.1"/>
    <property type="molecule type" value="Genomic_DNA"/>
</dbReference>
<evidence type="ECO:0000313" key="4">
    <source>
        <dbReference type="EMBL" id="PPS16348.1"/>
    </source>
</evidence>
<name>A0A2P5YLC8_GOSBA</name>
<evidence type="ECO:0000313" key="3">
    <source>
        <dbReference type="EMBL" id="KAB2091947.1"/>
    </source>
</evidence>